<gene>
    <name evidence="3" type="ORF">NFC73_00575</name>
</gene>
<proteinExistence type="predicted"/>
<comment type="caution">
    <text evidence="3">The sequence shown here is derived from an EMBL/GenBank/DDBJ whole genome shotgun (WGS) entry which is preliminary data.</text>
</comment>
<evidence type="ECO:0000313" key="3">
    <source>
        <dbReference type="EMBL" id="MCP8998234.1"/>
    </source>
</evidence>
<keyword evidence="1 3" id="KW-0808">Transferase</keyword>
<dbReference type="EMBL" id="JANCLV010000001">
    <property type="protein sequence ID" value="MCP8998234.1"/>
    <property type="molecule type" value="Genomic_DNA"/>
</dbReference>
<sequence length="417" mass="44337">MKQPITDPTGREGAGRGASRSRRGVDEVFGRSGSGPLSGIVIADFSRVLAGPYATMLLADMGATVIKVEGPDGDDTRSYMPPVRDGEATFFLSVNRNKHSIALDLKDPKDLEVARDLVSASDVMIENFKPGNMERLGLDYATAAELNPEIIYASITGFGTGAGAHIPGYDLLVQAASGMMSLTGDRDTQPFRAGVALFDVITGLHAAIGILGALHHKDQTGEGQLVELNLLNSALSGMVNQSAAYVTGGVVPTRMGNEHPSMYPYAPMQTGDGMIIIATGNDAQFARLCAALAMPEVAADPKFAKTLQRNANRDELRDMLHSRLASQSADQWFTQLSDAGLPCAPIQDVRGGIEFAERLGLEPVVLAGTGSRKIPTVRHPVAYSRTPVDYELAPPELNNGSDLVRGWLQSQKALAHA</sequence>
<dbReference type="Proteomes" id="UP001524318">
    <property type="component" value="Unassembled WGS sequence"/>
</dbReference>
<dbReference type="InterPro" id="IPR003673">
    <property type="entry name" value="CoA-Trfase_fam_III"/>
</dbReference>
<feature type="region of interest" description="Disordered" evidence="2">
    <location>
        <begin position="1"/>
        <end position="30"/>
    </location>
</feature>
<protein>
    <submittedName>
        <fullName evidence="3">CoA transferase</fullName>
    </submittedName>
</protein>
<dbReference type="Pfam" id="PF02515">
    <property type="entry name" value="CoA_transf_3"/>
    <property type="match status" value="1"/>
</dbReference>
<dbReference type="InterPro" id="IPR023606">
    <property type="entry name" value="CoA-Trfase_III_dom_1_sf"/>
</dbReference>
<organism evidence="3 4">
    <name type="scientific">Pseudarthrobacter humi</name>
    <dbReference type="NCBI Taxonomy" id="2952523"/>
    <lineage>
        <taxon>Bacteria</taxon>
        <taxon>Bacillati</taxon>
        <taxon>Actinomycetota</taxon>
        <taxon>Actinomycetes</taxon>
        <taxon>Micrococcales</taxon>
        <taxon>Micrococcaceae</taxon>
        <taxon>Pseudarthrobacter</taxon>
    </lineage>
</organism>
<reference evidence="3 4" key="1">
    <citation type="submission" date="2022-06" db="EMBL/GenBank/DDBJ databases">
        <title>Pseudarthrobacter sp. strain RMG13 Genome sequencing and assembly.</title>
        <authorList>
            <person name="Kim I."/>
        </authorList>
    </citation>
    <scope>NUCLEOTIDE SEQUENCE [LARGE SCALE GENOMIC DNA]</scope>
    <source>
        <strain evidence="3 4">RMG13</strain>
    </source>
</reference>
<dbReference type="PANTHER" id="PTHR48207">
    <property type="entry name" value="SUCCINATE--HYDROXYMETHYLGLUTARATE COA-TRANSFERASE"/>
    <property type="match status" value="1"/>
</dbReference>
<accession>A0ABT1LJE4</accession>
<dbReference type="Gene3D" id="3.30.1540.10">
    <property type="entry name" value="formyl-coa transferase, domain 3"/>
    <property type="match status" value="1"/>
</dbReference>
<dbReference type="InterPro" id="IPR050483">
    <property type="entry name" value="CoA-transferase_III_domain"/>
</dbReference>
<dbReference type="GO" id="GO:0016740">
    <property type="term" value="F:transferase activity"/>
    <property type="evidence" value="ECO:0007669"/>
    <property type="project" value="UniProtKB-KW"/>
</dbReference>
<evidence type="ECO:0000256" key="1">
    <source>
        <dbReference type="ARBA" id="ARBA00022679"/>
    </source>
</evidence>
<evidence type="ECO:0000313" key="4">
    <source>
        <dbReference type="Proteomes" id="UP001524318"/>
    </source>
</evidence>
<dbReference type="InterPro" id="IPR044855">
    <property type="entry name" value="CoA-Trfase_III_dom3_sf"/>
</dbReference>
<dbReference type="RefSeq" id="WP_254746783.1">
    <property type="nucleotide sequence ID" value="NZ_JANCLV010000001.1"/>
</dbReference>
<keyword evidence="4" id="KW-1185">Reference proteome</keyword>
<dbReference type="PANTHER" id="PTHR48207:SF3">
    <property type="entry name" value="SUCCINATE--HYDROXYMETHYLGLUTARATE COA-TRANSFERASE"/>
    <property type="match status" value="1"/>
</dbReference>
<dbReference type="SUPFAM" id="SSF89796">
    <property type="entry name" value="CoA-transferase family III (CaiB/BaiF)"/>
    <property type="match status" value="1"/>
</dbReference>
<dbReference type="Gene3D" id="3.40.50.10540">
    <property type="entry name" value="Crotonobetainyl-coa:carnitine coa-transferase, domain 1"/>
    <property type="match status" value="1"/>
</dbReference>
<name>A0ABT1LJE4_9MICC</name>
<evidence type="ECO:0000256" key="2">
    <source>
        <dbReference type="SAM" id="MobiDB-lite"/>
    </source>
</evidence>